<reference evidence="3 4" key="1">
    <citation type="submission" date="2018-08" db="EMBL/GenBank/DDBJ databases">
        <title>Paenibacillus sp. M4BSY-1, whole genome shotgun sequence.</title>
        <authorList>
            <person name="Tuo L."/>
        </authorList>
    </citation>
    <scope>NUCLEOTIDE SEQUENCE [LARGE SCALE GENOMIC DNA]</scope>
    <source>
        <strain evidence="3 4">M4BSY-1</strain>
    </source>
</reference>
<dbReference type="PROSITE" id="PS50930">
    <property type="entry name" value="HTH_LYTTR"/>
    <property type="match status" value="1"/>
</dbReference>
<dbReference type="GO" id="GO:0003677">
    <property type="term" value="F:DNA binding"/>
    <property type="evidence" value="ECO:0007669"/>
    <property type="project" value="InterPro"/>
</dbReference>
<gene>
    <name evidence="3" type="ORF">DX130_21510</name>
</gene>
<evidence type="ECO:0000313" key="4">
    <source>
        <dbReference type="Proteomes" id="UP000261905"/>
    </source>
</evidence>
<dbReference type="SMART" id="SM00850">
    <property type="entry name" value="LytTR"/>
    <property type="match status" value="1"/>
</dbReference>
<accession>A0A371P6W6</accession>
<evidence type="ECO:0000313" key="3">
    <source>
        <dbReference type="EMBL" id="REK71681.1"/>
    </source>
</evidence>
<sequence length="344" mass="39517">MLTGRLAISSGEIRVNGMTLAEGGKAYLSQVGFLLLEEGTYENLSVKELLSFYKKLYHSVPKIEDVIRFVKLDTKANTRIHKLTLSEKRRVQYARLWIQDPEIFIFEEPDQNVDIETKTVFQRLVSHLNELSKAILILTGNMESAIGVTSRIYRLDEKGLKAYDIQESLMRDWEDGEKPSESTELEALHTEDNLSEVGDAPANARDSLSSDKDDELADDEVELGESPVIQFVRFEKIPTRMNDKMILFNPPEIDYIESFEGQTQLYINGDVYPSTFKINELEERLRTYGFFRCHRSYIVNLQKVREIVTFTRNSFSLILDDASRTSVPLSKTKMAELKDMMGLK</sequence>
<keyword evidence="4" id="KW-1185">Reference proteome</keyword>
<comment type="caution">
    <text evidence="3">The sequence shown here is derived from an EMBL/GenBank/DDBJ whole genome shotgun (WGS) entry which is preliminary data.</text>
</comment>
<dbReference type="Gene3D" id="2.40.50.1020">
    <property type="entry name" value="LytTr DNA-binding domain"/>
    <property type="match status" value="1"/>
</dbReference>
<dbReference type="OrthoDB" id="9809318at2"/>
<dbReference type="Pfam" id="PF00005">
    <property type="entry name" value="ABC_tran"/>
    <property type="match status" value="1"/>
</dbReference>
<dbReference type="InterPro" id="IPR007492">
    <property type="entry name" value="LytTR_DNA-bd_dom"/>
</dbReference>
<dbReference type="GO" id="GO:0005524">
    <property type="term" value="F:ATP binding"/>
    <property type="evidence" value="ECO:0007669"/>
    <property type="project" value="UniProtKB-KW"/>
</dbReference>
<evidence type="ECO:0000259" key="2">
    <source>
        <dbReference type="PROSITE" id="PS50930"/>
    </source>
</evidence>
<organism evidence="3 4">
    <name type="scientific">Paenibacillus paeoniae</name>
    <dbReference type="NCBI Taxonomy" id="2292705"/>
    <lineage>
        <taxon>Bacteria</taxon>
        <taxon>Bacillati</taxon>
        <taxon>Bacillota</taxon>
        <taxon>Bacilli</taxon>
        <taxon>Bacillales</taxon>
        <taxon>Paenibacillaceae</taxon>
        <taxon>Paenibacillus</taxon>
    </lineage>
</organism>
<dbReference type="Gene3D" id="3.40.50.300">
    <property type="entry name" value="P-loop containing nucleotide triphosphate hydrolases"/>
    <property type="match status" value="1"/>
</dbReference>
<dbReference type="Pfam" id="PF04397">
    <property type="entry name" value="LytTR"/>
    <property type="match status" value="1"/>
</dbReference>
<evidence type="ECO:0000256" key="1">
    <source>
        <dbReference type="SAM" id="MobiDB-lite"/>
    </source>
</evidence>
<keyword evidence="3" id="KW-0547">Nucleotide-binding</keyword>
<dbReference type="AlphaFoldDB" id="A0A371P6W6"/>
<dbReference type="PANTHER" id="PTHR43038">
    <property type="entry name" value="ATP-BINDING CASSETTE, SUB-FAMILY H, MEMBER 1"/>
    <property type="match status" value="1"/>
</dbReference>
<dbReference type="InterPro" id="IPR003439">
    <property type="entry name" value="ABC_transporter-like_ATP-bd"/>
</dbReference>
<dbReference type="GO" id="GO:0016887">
    <property type="term" value="F:ATP hydrolysis activity"/>
    <property type="evidence" value="ECO:0007669"/>
    <property type="project" value="InterPro"/>
</dbReference>
<dbReference type="PIRSF" id="PIRSF036612">
    <property type="entry name" value="ABC_ATP_LytTR"/>
    <property type="match status" value="1"/>
</dbReference>
<dbReference type="PANTHER" id="PTHR43038:SF3">
    <property type="entry name" value="ABC TRANSPORTER G FAMILY MEMBER 20 ISOFORM X1"/>
    <property type="match status" value="1"/>
</dbReference>
<feature type="domain" description="HTH LytTR-type" evidence="2">
    <location>
        <begin position="237"/>
        <end position="343"/>
    </location>
</feature>
<feature type="compositionally biased region" description="Basic and acidic residues" evidence="1">
    <location>
        <begin position="173"/>
        <end position="192"/>
    </location>
</feature>
<protein>
    <submittedName>
        <fullName evidence="3">ATP-binding cassette domain-containing protein</fullName>
    </submittedName>
</protein>
<dbReference type="InterPro" id="IPR012046">
    <property type="entry name" value="LytTR_ABC"/>
</dbReference>
<name>A0A371P6W6_9BACL</name>
<dbReference type="SUPFAM" id="SSF52540">
    <property type="entry name" value="P-loop containing nucleoside triphosphate hydrolases"/>
    <property type="match status" value="1"/>
</dbReference>
<dbReference type="Proteomes" id="UP000261905">
    <property type="component" value="Unassembled WGS sequence"/>
</dbReference>
<proteinExistence type="predicted"/>
<feature type="region of interest" description="Disordered" evidence="1">
    <location>
        <begin position="173"/>
        <end position="216"/>
    </location>
</feature>
<keyword evidence="3" id="KW-0067">ATP-binding</keyword>
<dbReference type="EMBL" id="QUBQ01000005">
    <property type="protein sequence ID" value="REK71681.1"/>
    <property type="molecule type" value="Genomic_DNA"/>
</dbReference>
<dbReference type="InterPro" id="IPR027417">
    <property type="entry name" value="P-loop_NTPase"/>
</dbReference>